<dbReference type="Gene3D" id="3.90.70.10">
    <property type="entry name" value="Cysteine proteinases"/>
    <property type="match status" value="5"/>
</dbReference>
<comment type="similarity">
    <text evidence="1">Belongs to the peptidase C1 family.</text>
</comment>
<feature type="chain" id="PRO_5028057325" evidence="7">
    <location>
        <begin position="17"/>
        <end position="1365"/>
    </location>
</feature>
<keyword evidence="3" id="KW-0378">Hydrolase</keyword>
<feature type="domain" description="Cathepsin propeptide inhibitor" evidence="9">
    <location>
        <begin position="1064"/>
        <end position="1124"/>
    </location>
</feature>
<accession>A0A6P7FAD2</accession>
<dbReference type="InterPro" id="IPR039417">
    <property type="entry name" value="Peptidase_C1A_papain-like"/>
</dbReference>
<evidence type="ECO:0000256" key="4">
    <source>
        <dbReference type="ARBA" id="ARBA00022807"/>
    </source>
</evidence>
<feature type="domain" description="Peptidase C1A papain C-terminal" evidence="8">
    <location>
        <begin position="406"/>
        <end position="614"/>
    </location>
</feature>
<evidence type="ECO:0000256" key="2">
    <source>
        <dbReference type="ARBA" id="ARBA00022670"/>
    </source>
</evidence>
<dbReference type="InParanoid" id="A0A6P7FAD2"/>
<dbReference type="PROSITE" id="PS00639">
    <property type="entry name" value="THIOL_PROTEASE_HIS"/>
    <property type="match status" value="5"/>
</dbReference>
<feature type="domain" description="Peptidase C1A papain C-terminal" evidence="8">
    <location>
        <begin position="110"/>
        <end position="322"/>
    </location>
</feature>
<keyword evidence="7" id="KW-0732">Signal</keyword>
<sequence length="1365" mass="152112">MKLFVAFAAIILSVSALSLNDHWENFKVKHGKAYKNPIEERVRFSVFQSNLKLINEHNAKYDQGLVGYTMAVNQFADMTQEEFKAKLGMQAKNIPNIKTTRHVQDVNVEVPDSIDWRQKGAVLGVKDQGQCGSCWAFSATGSLEGQNYIINGQSVGLSEQELLDCSSDYGNGDCDYGGLMTSAFEYIEDHGIESESSYPYEAEQRECRRSSGKAAVNIQGYKEVAANEESLRQAVGTVGPISAAINANPLQFYSSGVFDGQCANSRNDLDHGILVVGYGEENNKPYWIIKNSWGADWGEQGYFRLERNVNMCGLDLVTSYPVLVKHGKAYKNPIEERVRFSVFQSNLKLINEHNAKYEQGLVGYTMAINQFADITPEEFKAKLGMQAKNIPNIKKTPHVQDVNAEVPDSIDWRQKGAVLGVKDQGDCGSCWAFSTTGSLEGQNYIINGKSVGLSEQELLDCSSDYGNGDCDYGGLMTSAFEYIEDHGIESESSYPYEGEQGSCRRSSGKAEVNIKSYKEPAANEEALRQAVGTVGPISAAIYADPIQFYSRGIFDSRECVNDRDYLDHGILVVGYGEENNEPYWIIKNSWGADWGEQGYFRLKRNAKLCVYYLTTCIKFIFCFRKIKMKLFIAFAAVILSASALSLNQHWESFKVQHGKVYKNPIEERVRFSVFQANLKTINEHNAKYEQGLVGYTMAVNQFADMTPEEFKAKLGMQAKNMPKIKKSRHVQNVNAEVPDSIDWRQKGAVLGVKDQGQCGSCWAFSATGSLEGQNYIVNGKSEPLSEQELLDCSVEYGNGDCDEGGLMTLAFEFVEENGIVSEASYPYEAIQGDCRTTNDKAVLHIQGYNEVYPTEEALRQAVGTVGPISAAIWAEPIQFYSSGIYDDPNCLNYVEYLDHGILVVGYGEENGTPYWIVKNSWGATWGEEGYFRLKRNIALCGLAQMASYPVLCTIGPFSAAIYAEPIQLYSSGIFDSQLCVNLFDYLDHGILVVGYGEENNTPYWIVKNSWGASWGEEGYFRLKRNAKLCGLALMTSYPIIKMKILIAFAAIILSVSALSLKQHWENFKVKHGKVYKNPIEERVRFSVFQSNLKLINEHNAKYEQGLESYTMGVNQFADMTPEEFKAKLILQTKNMPNIEKSLHVPNLNDEVPDAIDWRQKGAVLEVKDQGKCGSCWAFSATGAVEGQNYIVNGQSVPLSEQELLDCSGGYGDGNCHDGGLMTNAFKYIQDLGIESESDYPYKAVRQYCTRSASKTVVQIQGYKELEANEEALKQAVGAIGPISAAIFADPIQFYSGGIYDNKKCKAERYLLDHGILVVGYGEENNKPYWVIKNSWGKSWGEEGFFRLERGENLCGVALMASYPVL</sequence>
<dbReference type="PANTHER" id="PTHR12411">
    <property type="entry name" value="CYSTEINE PROTEASE FAMILY C1-RELATED"/>
    <property type="match status" value="1"/>
</dbReference>
<feature type="domain" description="Peptidase C1A papain C-terminal" evidence="8">
    <location>
        <begin position="737"/>
        <end position="950"/>
    </location>
</feature>
<proteinExistence type="inferred from homology"/>
<dbReference type="InterPro" id="IPR038765">
    <property type="entry name" value="Papain-like_cys_pep_sf"/>
</dbReference>
<dbReference type="SMART" id="SM00645">
    <property type="entry name" value="Pept_C1"/>
    <property type="match status" value="4"/>
</dbReference>
<evidence type="ECO:0000259" key="9">
    <source>
        <dbReference type="SMART" id="SM00848"/>
    </source>
</evidence>
<dbReference type="GO" id="GO:0008234">
    <property type="term" value="F:cysteine-type peptidase activity"/>
    <property type="evidence" value="ECO:0007669"/>
    <property type="project" value="UniProtKB-KW"/>
</dbReference>
<dbReference type="InterPro" id="IPR000668">
    <property type="entry name" value="Peptidase_C1A_C"/>
</dbReference>
<keyword evidence="4" id="KW-0788">Thiol protease</keyword>
<evidence type="ECO:0000256" key="6">
    <source>
        <dbReference type="ARBA" id="ARBA00023157"/>
    </source>
</evidence>
<dbReference type="CDD" id="cd02248">
    <property type="entry name" value="Peptidase_C1A"/>
    <property type="match status" value="4"/>
</dbReference>
<dbReference type="InterPro" id="IPR013201">
    <property type="entry name" value="Prot_inhib_I29"/>
</dbReference>
<dbReference type="InterPro" id="IPR013128">
    <property type="entry name" value="Peptidase_C1A"/>
</dbReference>
<dbReference type="RefSeq" id="XP_028132516.1">
    <property type="nucleotide sequence ID" value="XM_028276715.1"/>
</dbReference>
<dbReference type="Pfam" id="PF00112">
    <property type="entry name" value="Peptidase_C1"/>
    <property type="match status" value="5"/>
</dbReference>
<name>A0A6P7FAD2_DIAVI</name>
<reference evidence="10" key="1">
    <citation type="submission" date="2025-08" db="UniProtKB">
        <authorList>
            <consortium name="RefSeq"/>
        </authorList>
    </citation>
    <scope>IDENTIFICATION</scope>
    <source>
        <tissue evidence="10">Whole insect</tissue>
    </source>
</reference>
<feature type="domain" description="Cathepsin propeptide inhibitor" evidence="9">
    <location>
        <begin position="650"/>
        <end position="710"/>
    </location>
</feature>
<dbReference type="OrthoDB" id="10253408at2759"/>
<dbReference type="InterPro" id="IPR000169">
    <property type="entry name" value="Pept_cys_AS"/>
</dbReference>
<evidence type="ECO:0000256" key="1">
    <source>
        <dbReference type="ARBA" id="ARBA00008455"/>
    </source>
</evidence>
<dbReference type="InterPro" id="IPR025661">
    <property type="entry name" value="Pept_asp_AS"/>
</dbReference>
<feature type="signal peptide" evidence="7">
    <location>
        <begin position="1"/>
        <end position="16"/>
    </location>
</feature>
<dbReference type="FunFam" id="3.90.70.10:FF:000006">
    <property type="entry name" value="Cathepsin S"/>
    <property type="match status" value="4"/>
</dbReference>
<dbReference type="SMART" id="SM00848">
    <property type="entry name" value="Inhibitor_I29"/>
    <property type="match status" value="4"/>
</dbReference>
<keyword evidence="6" id="KW-1015">Disulfide bond</keyword>
<feature type="domain" description="Cathepsin propeptide inhibitor" evidence="9">
    <location>
        <begin position="23"/>
        <end position="83"/>
    </location>
</feature>
<dbReference type="PROSITE" id="PS00640">
    <property type="entry name" value="THIOL_PROTEASE_ASN"/>
    <property type="match status" value="5"/>
</dbReference>
<protein>
    <submittedName>
        <fullName evidence="10">Uncharacterized protein LOC114327982</fullName>
    </submittedName>
</protein>
<dbReference type="InterPro" id="IPR025660">
    <property type="entry name" value="Pept_his_AS"/>
</dbReference>
<evidence type="ECO:0000256" key="5">
    <source>
        <dbReference type="ARBA" id="ARBA00023145"/>
    </source>
</evidence>
<dbReference type="GO" id="GO:0006508">
    <property type="term" value="P:proteolysis"/>
    <property type="evidence" value="ECO:0007669"/>
    <property type="project" value="UniProtKB-KW"/>
</dbReference>
<evidence type="ECO:0000313" key="10">
    <source>
        <dbReference type="RefSeq" id="XP_028132516.1"/>
    </source>
</evidence>
<evidence type="ECO:0000256" key="7">
    <source>
        <dbReference type="SAM" id="SignalP"/>
    </source>
</evidence>
<dbReference type="SUPFAM" id="SSF54001">
    <property type="entry name" value="Cysteine proteinases"/>
    <property type="match status" value="5"/>
</dbReference>
<dbReference type="PROSITE" id="PS00139">
    <property type="entry name" value="THIOL_PROTEASE_CYS"/>
    <property type="match status" value="4"/>
</dbReference>
<feature type="domain" description="Cathepsin propeptide inhibitor" evidence="9">
    <location>
        <begin position="323"/>
        <end position="379"/>
    </location>
</feature>
<organism evidence="10">
    <name type="scientific">Diabrotica virgifera virgifera</name>
    <name type="common">western corn rootworm</name>
    <dbReference type="NCBI Taxonomy" id="50390"/>
    <lineage>
        <taxon>Eukaryota</taxon>
        <taxon>Metazoa</taxon>
        <taxon>Ecdysozoa</taxon>
        <taxon>Arthropoda</taxon>
        <taxon>Hexapoda</taxon>
        <taxon>Insecta</taxon>
        <taxon>Pterygota</taxon>
        <taxon>Neoptera</taxon>
        <taxon>Endopterygota</taxon>
        <taxon>Coleoptera</taxon>
        <taxon>Polyphaga</taxon>
        <taxon>Cucujiformia</taxon>
        <taxon>Chrysomeloidea</taxon>
        <taxon>Chrysomelidae</taxon>
        <taxon>Galerucinae</taxon>
        <taxon>Diabroticina</taxon>
        <taxon>Diabroticites</taxon>
        <taxon>Diabrotica</taxon>
    </lineage>
</organism>
<feature type="domain" description="Peptidase C1A papain C-terminal" evidence="8">
    <location>
        <begin position="1151"/>
        <end position="1364"/>
    </location>
</feature>
<gene>
    <name evidence="10" type="primary">LOC114327982</name>
</gene>
<dbReference type="PRINTS" id="PR00705">
    <property type="entry name" value="PAPAIN"/>
</dbReference>
<keyword evidence="2" id="KW-0645">Protease</keyword>
<evidence type="ECO:0000259" key="8">
    <source>
        <dbReference type="SMART" id="SM00645"/>
    </source>
</evidence>
<keyword evidence="5" id="KW-0865">Zymogen</keyword>
<dbReference type="Pfam" id="PF08246">
    <property type="entry name" value="Inhibitor_I29"/>
    <property type="match status" value="4"/>
</dbReference>
<evidence type="ECO:0000256" key="3">
    <source>
        <dbReference type="ARBA" id="ARBA00022801"/>
    </source>
</evidence>